<name>A0ABU7XGM0_9HYPH</name>
<proteinExistence type="inferred from homology"/>
<evidence type="ECO:0000256" key="8">
    <source>
        <dbReference type="HAMAP-Rule" id="MF_00265"/>
    </source>
</evidence>
<evidence type="ECO:0000256" key="3">
    <source>
        <dbReference type="ARBA" id="ARBA00022722"/>
    </source>
</evidence>
<evidence type="ECO:0000256" key="2">
    <source>
        <dbReference type="ARBA" id="ARBA00022649"/>
    </source>
</evidence>
<dbReference type="Gene3D" id="3.40.50.1010">
    <property type="entry name" value="5'-nuclease"/>
    <property type="match status" value="1"/>
</dbReference>
<gene>
    <name evidence="8" type="primary">vapC</name>
    <name evidence="10" type="ORF">V3H18_08210</name>
</gene>
<keyword evidence="2 8" id="KW-1277">Toxin-antitoxin system</keyword>
<keyword evidence="4 8" id="KW-0479">Metal-binding</keyword>
<dbReference type="PANTHER" id="PTHR33653">
    <property type="entry name" value="RIBONUCLEASE VAPC2"/>
    <property type="match status" value="1"/>
</dbReference>
<dbReference type="Pfam" id="PF01850">
    <property type="entry name" value="PIN"/>
    <property type="match status" value="1"/>
</dbReference>
<dbReference type="SUPFAM" id="SSF88723">
    <property type="entry name" value="PIN domain-like"/>
    <property type="match status" value="1"/>
</dbReference>
<evidence type="ECO:0000256" key="5">
    <source>
        <dbReference type="ARBA" id="ARBA00022801"/>
    </source>
</evidence>
<protein>
    <recommendedName>
        <fullName evidence="8">Ribonuclease VapC</fullName>
        <shortName evidence="8">RNase VapC</shortName>
        <ecNumber evidence="8">3.1.-.-</ecNumber>
    </recommendedName>
    <alternativeName>
        <fullName evidence="8">Toxin VapC</fullName>
    </alternativeName>
</protein>
<dbReference type="PANTHER" id="PTHR33653:SF1">
    <property type="entry name" value="RIBONUCLEASE VAPC2"/>
    <property type="match status" value="1"/>
</dbReference>
<comment type="caution">
    <text evidence="10">The sequence shown here is derived from an EMBL/GenBank/DDBJ whole genome shotgun (WGS) entry which is preliminary data.</text>
</comment>
<dbReference type="InterPro" id="IPR050556">
    <property type="entry name" value="Type_II_TA_system_RNase"/>
</dbReference>
<keyword evidence="6 8" id="KW-0460">Magnesium</keyword>
<evidence type="ECO:0000313" key="10">
    <source>
        <dbReference type="EMBL" id="MEF3366513.1"/>
    </source>
</evidence>
<comment type="cofactor">
    <cofactor evidence="1 8">
        <name>Mg(2+)</name>
        <dbReference type="ChEBI" id="CHEBI:18420"/>
    </cofactor>
</comment>
<sequence>MPDAALFDTNIISELARKRPDARVVAFVEATPRILVSVILFHELNYGLEIASREQKFRLAAFLAAMRDRFGPKAIPVDVAIAETAGGLRAFAKDQGRVLTVSDSLIAATALAKAVPLATRNVKDFEGLGLPLIDPFLHR</sequence>
<feature type="domain" description="PIN" evidence="9">
    <location>
        <begin position="6"/>
        <end position="121"/>
    </location>
</feature>
<keyword evidence="8" id="KW-0800">Toxin</keyword>
<evidence type="ECO:0000259" key="9">
    <source>
        <dbReference type="Pfam" id="PF01850"/>
    </source>
</evidence>
<dbReference type="RefSeq" id="WP_332081530.1">
    <property type="nucleotide sequence ID" value="NZ_JAZHYN010000019.1"/>
</dbReference>
<comment type="function">
    <text evidence="8">Toxic component of a toxin-antitoxin (TA) system. An RNase.</text>
</comment>
<evidence type="ECO:0000313" key="11">
    <source>
        <dbReference type="Proteomes" id="UP001350748"/>
    </source>
</evidence>
<feature type="binding site" evidence="8">
    <location>
        <position position="103"/>
    </location>
    <ligand>
        <name>Mg(2+)</name>
        <dbReference type="ChEBI" id="CHEBI:18420"/>
    </ligand>
</feature>
<organism evidence="10 11">
    <name type="scientific">Methylocystis borbori</name>
    <dbReference type="NCBI Taxonomy" id="3118750"/>
    <lineage>
        <taxon>Bacteria</taxon>
        <taxon>Pseudomonadati</taxon>
        <taxon>Pseudomonadota</taxon>
        <taxon>Alphaproteobacteria</taxon>
        <taxon>Hyphomicrobiales</taxon>
        <taxon>Methylocystaceae</taxon>
        <taxon>Methylocystis</taxon>
    </lineage>
</organism>
<accession>A0ABU7XGM0</accession>
<evidence type="ECO:0000256" key="7">
    <source>
        <dbReference type="ARBA" id="ARBA00038093"/>
    </source>
</evidence>
<keyword evidence="3 8" id="KW-0540">Nuclease</keyword>
<reference evidence="10 11" key="1">
    <citation type="submission" date="2024-02" db="EMBL/GenBank/DDBJ databases">
        <authorList>
            <person name="Grouzdev D."/>
        </authorList>
    </citation>
    <scope>NUCLEOTIDE SEQUENCE [LARGE SCALE GENOMIC DNA]</scope>
    <source>
        <strain evidence="10 11">9N</strain>
    </source>
</reference>
<dbReference type="EC" id="3.1.-.-" evidence="8"/>
<dbReference type="InterPro" id="IPR029060">
    <property type="entry name" value="PIN-like_dom_sf"/>
</dbReference>
<dbReference type="HAMAP" id="MF_00265">
    <property type="entry name" value="VapC_Nob1"/>
    <property type="match status" value="1"/>
</dbReference>
<evidence type="ECO:0000256" key="1">
    <source>
        <dbReference type="ARBA" id="ARBA00001946"/>
    </source>
</evidence>
<evidence type="ECO:0000256" key="4">
    <source>
        <dbReference type="ARBA" id="ARBA00022723"/>
    </source>
</evidence>
<evidence type="ECO:0000256" key="6">
    <source>
        <dbReference type="ARBA" id="ARBA00022842"/>
    </source>
</evidence>
<dbReference type="Proteomes" id="UP001350748">
    <property type="component" value="Unassembled WGS sequence"/>
</dbReference>
<keyword evidence="11" id="KW-1185">Reference proteome</keyword>
<keyword evidence="5 8" id="KW-0378">Hydrolase</keyword>
<dbReference type="InterPro" id="IPR022907">
    <property type="entry name" value="VapC_family"/>
</dbReference>
<dbReference type="InterPro" id="IPR002716">
    <property type="entry name" value="PIN_dom"/>
</dbReference>
<feature type="binding site" evidence="8">
    <location>
        <position position="8"/>
    </location>
    <ligand>
        <name>Mg(2+)</name>
        <dbReference type="ChEBI" id="CHEBI:18420"/>
    </ligand>
</feature>
<dbReference type="EMBL" id="JAZHYN010000019">
    <property type="protein sequence ID" value="MEF3366513.1"/>
    <property type="molecule type" value="Genomic_DNA"/>
</dbReference>
<comment type="similarity">
    <text evidence="7 8">Belongs to the PINc/VapC protein family.</text>
</comment>